<reference evidence="14" key="1">
    <citation type="journal article" date="2019" name="Int. J. Syst. Evol. Microbiol.">
        <title>The Global Catalogue of Microorganisms (GCM) 10K type strain sequencing project: providing services to taxonomists for standard genome sequencing and annotation.</title>
        <authorList>
            <consortium name="The Broad Institute Genomics Platform"/>
            <consortium name="The Broad Institute Genome Sequencing Center for Infectious Disease"/>
            <person name="Wu L."/>
            <person name="Ma J."/>
        </authorList>
    </citation>
    <scope>NUCLEOTIDE SEQUENCE [LARGE SCALE GENOMIC DNA]</scope>
    <source>
        <strain evidence="14">CCUG 57942</strain>
    </source>
</reference>
<sequence>MSTFQKVALAALVFTLFLMFVGAIVRATGAGMGCPDWPKCWGQYIPPTSVEEIDADSLPIERYKEKAERYGRNPDEVTRENVLAEFNPTHTWTEFINRLCSLPIGLFTLLTLVLSFKFVKKRPLIPILAVVATFLVGLNAWMGARIVYSGLKPGTITTHMALAVLLICVQVGIVWLGREETWKLKVTQLGRKLKWVGLVAFLFIILEGIMGSQVREMTDALKKSHGDAPRIEWSAELEQTWMYLVHRSFSWAVLVTSILFYIASRNFRVGGAGWHEKVILGIVIAQMVLGLVLSQVGVLPVVQVLHIGLSSLLVAVFFHWLLAAFARVPSIRV</sequence>
<evidence type="ECO:0000256" key="10">
    <source>
        <dbReference type="ARBA" id="ARBA00023157"/>
    </source>
</evidence>
<protein>
    <submittedName>
        <fullName evidence="13">Heme A synthase</fullName>
    </submittedName>
</protein>
<feature type="transmembrane region" description="Helical" evidence="12">
    <location>
        <begin position="304"/>
        <end position="326"/>
    </location>
</feature>
<dbReference type="PANTHER" id="PTHR35457">
    <property type="entry name" value="HEME A SYNTHASE"/>
    <property type="match status" value="1"/>
</dbReference>
<evidence type="ECO:0000313" key="13">
    <source>
        <dbReference type="EMBL" id="MFD2159350.1"/>
    </source>
</evidence>
<keyword evidence="10" id="KW-1015">Disulfide bond</keyword>
<keyword evidence="9 12" id="KW-0472">Membrane</keyword>
<evidence type="ECO:0000256" key="7">
    <source>
        <dbReference type="ARBA" id="ARBA00023004"/>
    </source>
</evidence>
<evidence type="ECO:0000256" key="8">
    <source>
        <dbReference type="ARBA" id="ARBA00023133"/>
    </source>
</evidence>
<keyword evidence="5 12" id="KW-1133">Transmembrane helix</keyword>
<feature type="transmembrane region" description="Helical" evidence="12">
    <location>
        <begin position="95"/>
        <end position="116"/>
    </location>
</feature>
<keyword evidence="8" id="KW-0350">Heme biosynthesis</keyword>
<feature type="transmembrane region" description="Helical" evidence="12">
    <location>
        <begin position="156"/>
        <end position="175"/>
    </location>
</feature>
<gene>
    <name evidence="13" type="ORF">ACFSW8_10605</name>
</gene>
<keyword evidence="4" id="KW-0479">Metal-binding</keyword>
<keyword evidence="6" id="KW-0560">Oxidoreductase</keyword>
<feature type="transmembrane region" description="Helical" evidence="12">
    <location>
        <begin position="279"/>
        <end position="298"/>
    </location>
</feature>
<comment type="subcellular location">
    <subcellularLocation>
        <location evidence="1">Membrane</location>
        <topology evidence="1">Multi-pass membrane protein</topology>
    </subcellularLocation>
</comment>
<dbReference type="PANTHER" id="PTHR35457:SF1">
    <property type="entry name" value="HEME A SYNTHASE"/>
    <property type="match status" value="1"/>
</dbReference>
<evidence type="ECO:0000256" key="6">
    <source>
        <dbReference type="ARBA" id="ARBA00023002"/>
    </source>
</evidence>
<keyword evidence="3 12" id="KW-0812">Transmembrane</keyword>
<dbReference type="Pfam" id="PF02628">
    <property type="entry name" value="COX15-CtaA"/>
    <property type="match status" value="1"/>
</dbReference>
<dbReference type="InterPro" id="IPR050450">
    <property type="entry name" value="COX15/CtaA_HemeA_synthase"/>
</dbReference>
<feature type="transmembrane region" description="Helical" evidence="12">
    <location>
        <begin position="249"/>
        <end position="267"/>
    </location>
</feature>
<feature type="transmembrane region" description="Helical" evidence="12">
    <location>
        <begin position="123"/>
        <end position="144"/>
    </location>
</feature>
<keyword evidence="7" id="KW-0408">Iron</keyword>
<comment type="caution">
    <text evidence="13">The sequence shown here is derived from an EMBL/GenBank/DDBJ whole genome shotgun (WGS) entry which is preliminary data.</text>
</comment>
<evidence type="ECO:0000313" key="14">
    <source>
        <dbReference type="Proteomes" id="UP001597389"/>
    </source>
</evidence>
<proteinExistence type="predicted"/>
<evidence type="ECO:0000256" key="5">
    <source>
        <dbReference type="ARBA" id="ARBA00022989"/>
    </source>
</evidence>
<dbReference type="EMBL" id="JBHUJB010000043">
    <property type="protein sequence ID" value="MFD2159350.1"/>
    <property type="molecule type" value="Genomic_DNA"/>
</dbReference>
<evidence type="ECO:0000256" key="11">
    <source>
        <dbReference type="ARBA" id="ARBA00023444"/>
    </source>
</evidence>
<evidence type="ECO:0000256" key="12">
    <source>
        <dbReference type="SAM" id="Phobius"/>
    </source>
</evidence>
<evidence type="ECO:0000256" key="1">
    <source>
        <dbReference type="ARBA" id="ARBA00004141"/>
    </source>
</evidence>
<accession>A0ABW4ZBS7</accession>
<evidence type="ECO:0000256" key="3">
    <source>
        <dbReference type="ARBA" id="ARBA00022692"/>
    </source>
</evidence>
<comment type="pathway">
    <text evidence="11">Porphyrin-containing compound metabolism.</text>
</comment>
<feature type="transmembrane region" description="Helical" evidence="12">
    <location>
        <begin position="195"/>
        <end position="214"/>
    </location>
</feature>
<keyword evidence="14" id="KW-1185">Reference proteome</keyword>
<evidence type="ECO:0000256" key="9">
    <source>
        <dbReference type="ARBA" id="ARBA00023136"/>
    </source>
</evidence>
<dbReference type="RefSeq" id="WP_377178196.1">
    <property type="nucleotide sequence ID" value="NZ_JBHUJB010000043.1"/>
</dbReference>
<evidence type="ECO:0000256" key="4">
    <source>
        <dbReference type="ARBA" id="ARBA00022723"/>
    </source>
</evidence>
<keyword evidence="2" id="KW-1003">Cell membrane</keyword>
<dbReference type="InterPro" id="IPR003780">
    <property type="entry name" value="COX15/CtaA_fam"/>
</dbReference>
<name>A0ABW4ZBS7_9BACT</name>
<dbReference type="Proteomes" id="UP001597389">
    <property type="component" value="Unassembled WGS sequence"/>
</dbReference>
<evidence type="ECO:0000256" key="2">
    <source>
        <dbReference type="ARBA" id="ARBA00022475"/>
    </source>
</evidence>
<organism evidence="13 14">
    <name type="scientific">Rubritalea tangerina</name>
    <dbReference type="NCBI Taxonomy" id="430798"/>
    <lineage>
        <taxon>Bacteria</taxon>
        <taxon>Pseudomonadati</taxon>
        <taxon>Verrucomicrobiota</taxon>
        <taxon>Verrucomicrobiia</taxon>
        <taxon>Verrucomicrobiales</taxon>
        <taxon>Rubritaleaceae</taxon>
        <taxon>Rubritalea</taxon>
    </lineage>
</organism>